<dbReference type="OrthoDB" id="9801840at2"/>
<evidence type="ECO:0000313" key="3">
    <source>
        <dbReference type="EMBL" id="ACF42489.1"/>
    </source>
</evidence>
<dbReference type="KEGG" id="pph:Ppha_0143"/>
<keyword evidence="4" id="KW-1185">Reference proteome</keyword>
<accession>B4SB68</accession>
<dbReference type="eggNOG" id="COG1373">
    <property type="taxonomic scope" value="Bacteria"/>
</dbReference>
<dbReference type="RefSeq" id="WP_012506987.1">
    <property type="nucleotide sequence ID" value="NC_011060.1"/>
</dbReference>
<dbReference type="STRING" id="324925.Ppha_0143"/>
<dbReference type="PANTHER" id="PTHR33295">
    <property type="entry name" value="ATPASE"/>
    <property type="match status" value="1"/>
</dbReference>
<evidence type="ECO:0000259" key="1">
    <source>
        <dbReference type="Pfam" id="PF13173"/>
    </source>
</evidence>
<proteinExistence type="predicted"/>
<feature type="domain" description="DUF4143" evidence="2">
    <location>
        <begin position="220"/>
        <end position="382"/>
    </location>
</feature>
<dbReference type="InterPro" id="IPR027417">
    <property type="entry name" value="P-loop_NTPase"/>
</dbReference>
<dbReference type="EMBL" id="CP001110">
    <property type="protein sequence ID" value="ACF42489.1"/>
    <property type="molecule type" value="Genomic_DNA"/>
</dbReference>
<gene>
    <name evidence="3" type="ordered locus">Ppha_0143</name>
</gene>
<dbReference type="HOGENOM" id="CLU_047370_0_0_10"/>
<reference evidence="3 4" key="1">
    <citation type="submission" date="2008-06" db="EMBL/GenBank/DDBJ databases">
        <title>Complete sequence of Pelodictyon phaeoclathratiforme BU-1.</title>
        <authorList>
            <consortium name="US DOE Joint Genome Institute"/>
            <person name="Lucas S."/>
            <person name="Copeland A."/>
            <person name="Lapidus A."/>
            <person name="Glavina del Rio T."/>
            <person name="Dalin E."/>
            <person name="Tice H."/>
            <person name="Bruce D."/>
            <person name="Goodwin L."/>
            <person name="Pitluck S."/>
            <person name="Schmutz J."/>
            <person name="Larimer F."/>
            <person name="Land M."/>
            <person name="Hauser L."/>
            <person name="Kyrpides N."/>
            <person name="Mikhailova N."/>
            <person name="Liu Z."/>
            <person name="Li T."/>
            <person name="Zhao F."/>
            <person name="Overmann J."/>
            <person name="Bryant D.A."/>
            <person name="Richardson P."/>
        </authorList>
    </citation>
    <scope>NUCLEOTIDE SEQUENCE [LARGE SCALE GENOMIC DNA]</scope>
    <source>
        <strain evidence="4">DSM 5477 / BU-1</strain>
    </source>
</reference>
<dbReference type="Pfam" id="PF13635">
    <property type="entry name" value="DUF4143"/>
    <property type="match status" value="1"/>
</dbReference>
<dbReference type="Proteomes" id="UP000002724">
    <property type="component" value="Chromosome"/>
</dbReference>
<feature type="domain" description="AAA" evidence="1">
    <location>
        <begin position="18"/>
        <end position="151"/>
    </location>
</feature>
<dbReference type="InterPro" id="IPR041682">
    <property type="entry name" value="AAA_14"/>
</dbReference>
<dbReference type="Pfam" id="PF13173">
    <property type="entry name" value="AAA_14"/>
    <property type="match status" value="1"/>
</dbReference>
<dbReference type="AlphaFoldDB" id="B4SB68"/>
<sequence length="435" mass="48838">MLRFIDNDLRCWQESSRRKPLILRGARQVGKTWSLKEFGKNRFESLALVDLERNQPLRKLFDGDLKVTRICSDLEVLLQQKITPGKTLLFFDEIQACPRAITALRYFYEEMPELHVIAAGSLLEFALEESSFPVGRVQFLNLYPLCFAEYLEAIGNGAAATAVLGNPAEISPAVHELLREELKRYFFIGGMPAAVKAYLEKQSLRDAFEVQQEIAESYRMDFAKYTPRVDRFCLDSVFTSLSQHIGKQIKYARLGEGYSNPTLKKAFDALCLAQVARRIPSAEPSGLPLGATASAKSFKALMLDIGLMRYLSGMPNDIEYAKSDLLAIYRGAMAEQFIGQEMLVAQQGCLYYWDRQAKSSSAEVDYLAVLDGKIHPVEVKSGATGSLRSLHLFLASYPECGKALVFSDRPYADFPEQKITFLPLYSAFAATTSRQ</sequence>
<organism evidence="3 4">
    <name type="scientific">Pelodictyon phaeoclathratiforme (strain DSM 5477 / BU-1)</name>
    <dbReference type="NCBI Taxonomy" id="324925"/>
    <lineage>
        <taxon>Bacteria</taxon>
        <taxon>Pseudomonadati</taxon>
        <taxon>Chlorobiota</taxon>
        <taxon>Chlorobiia</taxon>
        <taxon>Chlorobiales</taxon>
        <taxon>Chlorobiaceae</taxon>
        <taxon>Chlorobium/Pelodictyon group</taxon>
        <taxon>Pelodictyon</taxon>
    </lineage>
</organism>
<name>B4SB68_PELPB</name>
<dbReference type="InterPro" id="IPR025420">
    <property type="entry name" value="DUF4143"/>
</dbReference>
<evidence type="ECO:0000313" key="4">
    <source>
        <dbReference type="Proteomes" id="UP000002724"/>
    </source>
</evidence>
<evidence type="ECO:0000259" key="2">
    <source>
        <dbReference type="Pfam" id="PF13635"/>
    </source>
</evidence>
<dbReference type="PANTHER" id="PTHR33295:SF7">
    <property type="entry name" value="ATPASE"/>
    <property type="match status" value="1"/>
</dbReference>
<protein>
    <submittedName>
        <fullName evidence="3">Uncharacterized protein</fullName>
    </submittedName>
</protein>
<dbReference type="SUPFAM" id="SSF52540">
    <property type="entry name" value="P-loop containing nucleoside triphosphate hydrolases"/>
    <property type="match status" value="1"/>
</dbReference>